<evidence type="ECO:0000313" key="2">
    <source>
        <dbReference type="Proteomes" id="UP000438429"/>
    </source>
</evidence>
<name>A0A6A4RP12_SCOMX</name>
<comment type="caution">
    <text evidence="1">The sequence shown here is derived from an EMBL/GenBank/DDBJ whole genome shotgun (WGS) entry which is preliminary data.</text>
</comment>
<reference evidence="1 2" key="1">
    <citation type="submission" date="2019-06" db="EMBL/GenBank/DDBJ databases">
        <title>Draft genomes of female and male turbot (Scophthalmus maximus).</title>
        <authorList>
            <person name="Xu H."/>
            <person name="Xu X.-W."/>
            <person name="Shao C."/>
            <person name="Chen S."/>
        </authorList>
    </citation>
    <scope>NUCLEOTIDE SEQUENCE [LARGE SCALE GENOMIC DNA]</scope>
    <source>
        <strain evidence="1">Ysfricsl-2016a</strain>
        <tissue evidence="1">Blood</tissue>
    </source>
</reference>
<protein>
    <submittedName>
        <fullName evidence="1">Uncharacterized protein</fullName>
    </submittedName>
</protein>
<dbReference type="AlphaFoldDB" id="A0A6A4RP12"/>
<dbReference type="EMBL" id="VEVO01000021">
    <property type="protein sequence ID" value="KAF0024296.1"/>
    <property type="molecule type" value="Genomic_DNA"/>
</dbReference>
<organism evidence="1 2">
    <name type="scientific">Scophthalmus maximus</name>
    <name type="common">Turbot</name>
    <name type="synonym">Psetta maxima</name>
    <dbReference type="NCBI Taxonomy" id="52904"/>
    <lineage>
        <taxon>Eukaryota</taxon>
        <taxon>Metazoa</taxon>
        <taxon>Chordata</taxon>
        <taxon>Craniata</taxon>
        <taxon>Vertebrata</taxon>
        <taxon>Euteleostomi</taxon>
        <taxon>Actinopterygii</taxon>
        <taxon>Neopterygii</taxon>
        <taxon>Teleostei</taxon>
        <taxon>Neoteleostei</taxon>
        <taxon>Acanthomorphata</taxon>
        <taxon>Carangaria</taxon>
        <taxon>Pleuronectiformes</taxon>
        <taxon>Pleuronectoidei</taxon>
        <taxon>Scophthalmidae</taxon>
        <taxon>Scophthalmus</taxon>
    </lineage>
</organism>
<proteinExistence type="predicted"/>
<dbReference type="Proteomes" id="UP000438429">
    <property type="component" value="Unassembled WGS sequence"/>
</dbReference>
<accession>A0A6A4RP12</accession>
<evidence type="ECO:0000313" key="1">
    <source>
        <dbReference type="EMBL" id="KAF0024296.1"/>
    </source>
</evidence>
<sequence>MICSDPSYCRRPTTCAVACSRHNTTAEAGKLSSTPTVLVLLRKTVAEDDGDDRVANASLFNPADCCSVSSWELPAVRPEQQVDPDERELHNIPPMIPIRIQRVKTEADLDQCLVTIDM</sequence>
<gene>
    <name evidence="1" type="ORF">F2P81_023098</name>
</gene>